<protein>
    <submittedName>
        <fullName evidence="1">Uncharacterized protein</fullName>
    </submittedName>
</protein>
<proteinExistence type="predicted"/>
<evidence type="ECO:0000313" key="2">
    <source>
        <dbReference type="Proteomes" id="UP001151018"/>
    </source>
</evidence>
<reference evidence="1" key="1">
    <citation type="submission" date="2022-12" db="EMBL/GenBank/DDBJ databases">
        <title>Draft genome sequences of 22 rhizogenic Agrobacterium biovar 1 strains, the causative agent of hairy root disease.</title>
        <authorList>
            <person name="Kim N."/>
            <person name="Vargas P."/>
            <person name="Rediers H."/>
        </authorList>
    </citation>
    <scope>NUCLEOTIDE SEQUENCE</scope>
    <source>
        <strain evidence="1">ST15.13.006</strain>
    </source>
</reference>
<sequence length="263" mass="30460">MSSKLVLKPLWSNGSCTYAITFKKMSAEDRREVEQLADAAGYVRDDDIWAPPRVAGRVSEFFRTMANAGFGLQFDDPEDAPFDLQRLHLSADTRGELEWLRDFELYHLSGWTPVQAEGRLDGHHFYFRARGSYWRFELGGNERHTRSPRWWHEESWPSVTGFEAGYMSDEEAVRCMLKAIDLFRNGDNSHFKPEHPEYERTILEGWSAGALSLRIVTIRLGISAKEAVTRMRTWGIELPYTADREIQYVESLPVRKLRSRVGH</sequence>
<comment type="caution">
    <text evidence="1">The sequence shown here is derived from an EMBL/GenBank/DDBJ whole genome shotgun (WGS) entry which is preliminary data.</text>
</comment>
<dbReference type="RefSeq" id="WP_269834507.1">
    <property type="nucleotide sequence ID" value="NZ_JAPZLR010000001.1"/>
</dbReference>
<dbReference type="EMBL" id="JAPZLR010000001">
    <property type="protein sequence ID" value="MCZ7936337.1"/>
    <property type="molecule type" value="Genomic_DNA"/>
</dbReference>
<organism evidence="1 2">
    <name type="scientific">Agrobacterium salinitolerans</name>
    <dbReference type="NCBI Taxonomy" id="1183413"/>
    <lineage>
        <taxon>Bacteria</taxon>
        <taxon>Pseudomonadati</taxon>
        <taxon>Pseudomonadota</taxon>
        <taxon>Alphaproteobacteria</taxon>
        <taxon>Hyphomicrobiales</taxon>
        <taxon>Rhizobiaceae</taxon>
        <taxon>Rhizobium/Agrobacterium group</taxon>
        <taxon>Agrobacterium</taxon>
    </lineage>
</organism>
<dbReference type="AlphaFoldDB" id="A0A9X3QX86"/>
<accession>A0A9X3QX86</accession>
<dbReference type="Proteomes" id="UP001151018">
    <property type="component" value="Unassembled WGS sequence"/>
</dbReference>
<gene>
    <name evidence="1" type="ORF">O9X88_02155</name>
</gene>
<name>A0A9X3QX86_9HYPH</name>
<evidence type="ECO:0000313" key="1">
    <source>
        <dbReference type="EMBL" id="MCZ7936337.1"/>
    </source>
</evidence>